<reference evidence="1 2" key="1">
    <citation type="journal article" date="2023" name="Nat. Commun.">
        <title>Origin of minicircular mitochondrial genomes in red algae.</title>
        <authorList>
            <person name="Lee Y."/>
            <person name="Cho C.H."/>
            <person name="Lee Y.M."/>
            <person name="Park S.I."/>
            <person name="Yang J.H."/>
            <person name="West J.A."/>
            <person name="Bhattacharya D."/>
            <person name="Yoon H.S."/>
        </authorList>
    </citation>
    <scope>NUCLEOTIDE SEQUENCE [LARGE SCALE GENOMIC DNA]</scope>
    <source>
        <strain evidence="1 2">CCMP1338</strain>
        <tissue evidence="1">Whole cell</tissue>
    </source>
</reference>
<name>A0AAV8UGG3_9RHOD</name>
<keyword evidence="2" id="KW-1185">Reference proteome</keyword>
<comment type="caution">
    <text evidence="1">The sequence shown here is derived from an EMBL/GenBank/DDBJ whole genome shotgun (WGS) entry which is preliminary data.</text>
</comment>
<dbReference type="Proteomes" id="UP001157974">
    <property type="component" value="Unassembled WGS sequence"/>
</dbReference>
<sequence>MECEVRSNLVRTTCKSGQVEGKIVLSTTTQAHVDLAPAQRIFTPPAKGERLHREDSEVVLSLSSLHRVVHQHSARPSPGERVSYS</sequence>
<protein>
    <submittedName>
        <fullName evidence="1">Uncharacterized protein</fullName>
    </submittedName>
</protein>
<dbReference type="EMBL" id="JAMWBK010000010">
    <property type="protein sequence ID" value="KAJ8901590.1"/>
    <property type="molecule type" value="Genomic_DNA"/>
</dbReference>
<evidence type="ECO:0000313" key="1">
    <source>
        <dbReference type="EMBL" id="KAJ8901590.1"/>
    </source>
</evidence>
<proteinExistence type="predicted"/>
<accession>A0AAV8UGG3</accession>
<gene>
    <name evidence="1" type="ORF">NDN08_003798</name>
</gene>
<evidence type="ECO:0000313" key="2">
    <source>
        <dbReference type="Proteomes" id="UP001157974"/>
    </source>
</evidence>
<organism evidence="1 2">
    <name type="scientific">Rhodosorus marinus</name>
    <dbReference type="NCBI Taxonomy" id="101924"/>
    <lineage>
        <taxon>Eukaryota</taxon>
        <taxon>Rhodophyta</taxon>
        <taxon>Stylonematophyceae</taxon>
        <taxon>Stylonematales</taxon>
        <taxon>Stylonemataceae</taxon>
        <taxon>Rhodosorus</taxon>
    </lineage>
</organism>
<dbReference type="AlphaFoldDB" id="A0AAV8UGG3"/>